<gene>
    <name evidence="2" type="ORF">M5K25_024065</name>
</gene>
<dbReference type="Proteomes" id="UP001552299">
    <property type="component" value="Unassembled WGS sequence"/>
</dbReference>
<reference evidence="2 3" key="1">
    <citation type="journal article" date="2024" name="Plant Biotechnol. J.">
        <title>Dendrobium thyrsiflorum genome and its molecular insights into genes involved in important horticultural traits.</title>
        <authorList>
            <person name="Chen B."/>
            <person name="Wang J.Y."/>
            <person name="Zheng P.J."/>
            <person name="Li K.L."/>
            <person name="Liang Y.M."/>
            <person name="Chen X.F."/>
            <person name="Zhang C."/>
            <person name="Zhao X."/>
            <person name="He X."/>
            <person name="Zhang G.Q."/>
            <person name="Liu Z.J."/>
            <person name="Xu Q."/>
        </authorList>
    </citation>
    <scope>NUCLEOTIDE SEQUENCE [LARGE SCALE GENOMIC DNA]</scope>
    <source>
        <strain evidence="2">GZMU011</strain>
    </source>
</reference>
<name>A0ABD0U1F4_DENTH</name>
<dbReference type="AlphaFoldDB" id="A0ABD0U1F4"/>
<proteinExistence type="predicted"/>
<accession>A0ABD0U1F4</accession>
<feature type="region of interest" description="Disordered" evidence="1">
    <location>
        <begin position="47"/>
        <end position="105"/>
    </location>
</feature>
<organism evidence="2 3">
    <name type="scientific">Dendrobium thyrsiflorum</name>
    <name type="common">Pinecone-like raceme dendrobium</name>
    <name type="synonym">Orchid</name>
    <dbReference type="NCBI Taxonomy" id="117978"/>
    <lineage>
        <taxon>Eukaryota</taxon>
        <taxon>Viridiplantae</taxon>
        <taxon>Streptophyta</taxon>
        <taxon>Embryophyta</taxon>
        <taxon>Tracheophyta</taxon>
        <taxon>Spermatophyta</taxon>
        <taxon>Magnoliopsida</taxon>
        <taxon>Liliopsida</taxon>
        <taxon>Asparagales</taxon>
        <taxon>Orchidaceae</taxon>
        <taxon>Epidendroideae</taxon>
        <taxon>Malaxideae</taxon>
        <taxon>Dendrobiinae</taxon>
        <taxon>Dendrobium</taxon>
    </lineage>
</organism>
<evidence type="ECO:0000313" key="2">
    <source>
        <dbReference type="EMBL" id="KAL0905630.1"/>
    </source>
</evidence>
<keyword evidence="3" id="KW-1185">Reference proteome</keyword>
<feature type="compositionally biased region" description="Basic and acidic residues" evidence="1">
    <location>
        <begin position="1"/>
        <end position="27"/>
    </location>
</feature>
<protein>
    <submittedName>
        <fullName evidence="2">Uncharacterized protein</fullName>
    </submittedName>
</protein>
<evidence type="ECO:0000313" key="3">
    <source>
        <dbReference type="Proteomes" id="UP001552299"/>
    </source>
</evidence>
<evidence type="ECO:0000256" key="1">
    <source>
        <dbReference type="SAM" id="MobiDB-lite"/>
    </source>
</evidence>
<feature type="region of interest" description="Disordered" evidence="1">
    <location>
        <begin position="1"/>
        <end position="29"/>
    </location>
</feature>
<feature type="compositionally biased region" description="Gly residues" evidence="1">
    <location>
        <begin position="74"/>
        <end position="85"/>
    </location>
</feature>
<sequence length="105" mass="11251">MGGRPVTEKEKIQVEGFKHNKRNKETKASSFKRTYAAVAKMNQLGNKKVGSMDDYGNPIHGHGTTGYADHHHTGGYGEQGTGGQQLHGHGTAGHVDQHHTGGHGI</sequence>
<comment type="caution">
    <text evidence="2">The sequence shown here is derived from an EMBL/GenBank/DDBJ whole genome shotgun (WGS) entry which is preliminary data.</text>
</comment>
<dbReference type="EMBL" id="JANQDX010000018">
    <property type="protein sequence ID" value="KAL0905630.1"/>
    <property type="molecule type" value="Genomic_DNA"/>
</dbReference>